<organism evidence="2 3">
    <name type="scientific">Sphingobacterium thermophilum</name>
    <dbReference type="NCBI Taxonomy" id="768534"/>
    <lineage>
        <taxon>Bacteria</taxon>
        <taxon>Pseudomonadati</taxon>
        <taxon>Bacteroidota</taxon>
        <taxon>Sphingobacteriia</taxon>
        <taxon>Sphingobacteriales</taxon>
        <taxon>Sphingobacteriaceae</taxon>
        <taxon>Sphingobacterium</taxon>
    </lineage>
</organism>
<name>A0ABP8R708_9SPHI</name>
<dbReference type="RefSeq" id="WP_345068618.1">
    <property type="nucleotide sequence ID" value="NZ_BAABGR010000035.1"/>
</dbReference>
<dbReference type="Gene3D" id="2.60.40.1260">
    <property type="entry name" value="Lamin Tail domain"/>
    <property type="match status" value="1"/>
</dbReference>
<accession>A0ABP8R708</accession>
<dbReference type="Pfam" id="PF00932">
    <property type="entry name" value="LTD"/>
    <property type="match status" value="2"/>
</dbReference>
<evidence type="ECO:0000313" key="2">
    <source>
        <dbReference type="EMBL" id="GAA4519756.1"/>
    </source>
</evidence>
<comment type="caution">
    <text evidence="2">The sequence shown here is derived from an EMBL/GenBank/DDBJ whole genome shotgun (WGS) entry which is preliminary data.</text>
</comment>
<sequence>MTFSLRVTYCRIIILTILALMGWRQSRAQASGNLIINELMVNPNNVAALPSFEYIELYNNSGSTVNLASITLQINNNQTSLPTYFLAPQQYVILCSADAVDDFSRYGNAIAPSRWYALANTGATVRLLQQNTVIDQVSYRDSWYNSPSKRNGGWSLERINPDWLCDINLNWSATLSLTGGTPGKANTIFNKRHKPDLQLINYEMDNNRLTLEFNIDASYWTDVTTPIFEIQDFDTARSFEVTDNKVVLIFSKMLEERTLYSLRVRSLTLCNIPLEEQLFSLFYQPTVSTKDILISEILFNPKEGGVDFVEIYNNSNLPINIQGFTLGNRVVTHDFYLLQPQQYLALTTNKRVLLQQYPNAFADNILEVAALPPYPNQQGIVTLFDNKNQLIDSIYYNANMHGELMQNVKGISLERRSFQDIKFYSASTLAGGATPGYQNSTATLNIPQNRIYLASKTMSPDGDGFEDELQLLYELVEPNYLITAEIYNDKGVLVKRLAHLHHAGTHGQLQWDGKDQYGNHCKQGHYICTVQIFNTDGKAQQFKQPFVLINSLTRH</sequence>
<dbReference type="EMBL" id="BAABGR010000035">
    <property type="protein sequence ID" value="GAA4519756.1"/>
    <property type="molecule type" value="Genomic_DNA"/>
</dbReference>
<dbReference type="PROSITE" id="PS51841">
    <property type="entry name" value="LTD"/>
    <property type="match status" value="2"/>
</dbReference>
<proteinExistence type="predicted"/>
<evidence type="ECO:0000313" key="3">
    <source>
        <dbReference type="Proteomes" id="UP001500394"/>
    </source>
</evidence>
<gene>
    <name evidence="2" type="ORF">GCM10023173_23210</name>
</gene>
<reference evidence="3" key="1">
    <citation type="journal article" date="2019" name="Int. J. Syst. Evol. Microbiol.">
        <title>The Global Catalogue of Microorganisms (GCM) 10K type strain sequencing project: providing services to taxonomists for standard genome sequencing and annotation.</title>
        <authorList>
            <consortium name="The Broad Institute Genomics Platform"/>
            <consortium name="The Broad Institute Genome Sequencing Center for Infectious Disease"/>
            <person name="Wu L."/>
            <person name="Ma J."/>
        </authorList>
    </citation>
    <scope>NUCLEOTIDE SEQUENCE [LARGE SCALE GENOMIC DNA]</scope>
    <source>
        <strain evidence="3">JCM 17858</strain>
    </source>
</reference>
<dbReference type="SUPFAM" id="SSF74853">
    <property type="entry name" value="Lamin A/C globular tail domain"/>
    <property type="match status" value="2"/>
</dbReference>
<dbReference type="Gene3D" id="2.60.40.4070">
    <property type="match status" value="1"/>
</dbReference>
<keyword evidence="3" id="KW-1185">Reference proteome</keyword>
<evidence type="ECO:0000259" key="1">
    <source>
        <dbReference type="PROSITE" id="PS51841"/>
    </source>
</evidence>
<protein>
    <recommendedName>
        <fullName evidence="1">LTD domain-containing protein</fullName>
    </recommendedName>
</protein>
<feature type="domain" description="LTD" evidence="1">
    <location>
        <begin position="22"/>
        <end position="141"/>
    </location>
</feature>
<dbReference type="InterPro" id="IPR001322">
    <property type="entry name" value="Lamin_tail_dom"/>
</dbReference>
<dbReference type="Proteomes" id="UP001500394">
    <property type="component" value="Unassembled WGS sequence"/>
</dbReference>
<feature type="domain" description="LTD" evidence="1">
    <location>
        <begin position="279"/>
        <end position="398"/>
    </location>
</feature>
<dbReference type="InterPro" id="IPR036415">
    <property type="entry name" value="Lamin_tail_dom_sf"/>
</dbReference>